<dbReference type="Gene3D" id="3.40.50.150">
    <property type="entry name" value="Vaccinia Virus protein VP39"/>
    <property type="match status" value="1"/>
</dbReference>
<proteinExistence type="predicted"/>
<dbReference type="InterPro" id="IPR014031">
    <property type="entry name" value="Ketoacyl_synth_C"/>
</dbReference>
<dbReference type="Pfam" id="PF08242">
    <property type="entry name" value="Methyltransf_12"/>
    <property type="match status" value="1"/>
</dbReference>
<evidence type="ECO:0000256" key="5">
    <source>
        <dbReference type="ARBA" id="ARBA00022679"/>
    </source>
</evidence>
<keyword evidence="11" id="KW-1185">Reference proteome</keyword>
<dbReference type="PROSITE" id="PS52004">
    <property type="entry name" value="KS3_2"/>
    <property type="match status" value="1"/>
</dbReference>
<dbReference type="GO" id="GO:0071770">
    <property type="term" value="P:DIM/DIP cell wall layer assembly"/>
    <property type="evidence" value="ECO:0007669"/>
    <property type="project" value="TreeGrafter"/>
</dbReference>
<dbReference type="InterPro" id="IPR018201">
    <property type="entry name" value="Ketoacyl_synth_AS"/>
</dbReference>
<dbReference type="PROSITE" id="PS00606">
    <property type="entry name" value="KS3_1"/>
    <property type="match status" value="1"/>
</dbReference>
<feature type="compositionally biased region" description="Polar residues" evidence="7">
    <location>
        <begin position="502"/>
        <end position="512"/>
    </location>
</feature>
<dbReference type="PROSITE" id="PS00012">
    <property type="entry name" value="PHOSPHOPANTETHEINE"/>
    <property type="match status" value="1"/>
</dbReference>
<dbReference type="Gene3D" id="1.10.1200.10">
    <property type="entry name" value="ACP-like"/>
    <property type="match status" value="1"/>
</dbReference>
<dbReference type="Proteomes" id="UP000315636">
    <property type="component" value="Unassembled WGS sequence"/>
</dbReference>
<reference evidence="10 11" key="1">
    <citation type="submission" date="2017-05" db="EMBL/GenBank/DDBJ databases">
        <authorList>
            <person name="Varghese N."/>
            <person name="Submissions S."/>
        </authorList>
    </citation>
    <scope>NUCLEOTIDE SEQUENCE [LARGE SCALE GENOMIC DNA]</scope>
    <source>
        <strain evidence="10 11">DSM 45474</strain>
    </source>
</reference>
<evidence type="ECO:0000256" key="4">
    <source>
        <dbReference type="ARBA" id="ARBA00022553"/>
    </source>
</evidence>
<dbReference type="InterPro" id="IPR020841">
    <property type="entry name" value="PKS_Beta-ketoAc_synthase_dom"/>
</dbReference>
<comment type="pathway">
    <text evidence="2">Antibiotic biosynthesis; bacillaene biosynthesis.</text>
</comment>
<gene>
    <name evidence="10" type="ORF">SAMN06264849_1186</name>
</gene>
<evidence type="ECO:0000259" key="8">
    <source>
        <dbReference type="PROSITE" id="PS50075"/>
    </source>
</evidence>
<comment type="function">
    <text evidence="1">Involved in some intermediate steps for the synthesis of the antibiotic polyketide bacillaene which is involved in secondary metabolism.</text>
</comment>
<keyword evidence="4" id="KW-0597">Phosphoprotein</keyword>
<dbReference type="InterPro" id="IPR013217">
    <property type="entry name" value="Methyltransf_12"/>
</dbReference>
<dbReference type="RefSeq" id="WP_185956389.1">
    <property type="nucleotide sequence ID" value="NZ_FXTI01000018.1"/>
</dbReference>
<dbReference type="GO" id="GO:0004315">
    <property type="term" value="F:3-oxoacyl-[acyl-carrier-protein] synthase activity"/>
    <property type="evidence" value="ECO:0007669"/>
    <property type="project" value="InterPro"/>
</dbReference>
<dbReference type="InterPro" id="IPR020806">
    <property type="entry name" value="PKS_PP-bd"/>
</dbReference>
<protein>
    <submittedName>
        <fullName evidence="10">Ketoacyl-synthetase C-terminal extension</fullName>
    </submittedName>
</protein>
<feature type="domain" description="Ketosynthase family 3 (KS3)" evidence="9">
    <location>
        <begin position="514"/>
        <end position="929"/>
    </location>
</feature>
<name>A0A521FF55_9BACL</name>
<dbReference type="Gene3D" id="3.40.47.10">
    <property type="match status" value="1"/>
</dbReference>
<evidence type="ECO:0000256" key="6">
    <source>
        <dbReference type="ARBA" id="ARBA00023268"/>
    </source>
</evidence>
<feature type="non-terminal residue" evidence="10">
    <location>
        <position position="1070"/>
    </location>
</feature>
<dbReference type="CDD" id="cd00833">
    <property type="entry name" value="PKS"/>
    <property type="match status" value="1"/>
</dbReference>
<dbReference type="SUPFAM" id="SSF53335">
    <property type="entry name" value="S-adenosyl-L-methionine-dependent methyltransferases"/>
    <property type="match status" value="1"/>
</dbReference>
<keyword evidence="3" id="KW-0596">Phosphopantetheine</keyword>
<dbReference type="SMART" id="SM01294">
    <property type="entry name" value="PKS_PP_betabranch"/>
    <property type="match status" value="1"/>
</dbReference>
<dbReference type="SMART" id="SM00823">
    <property type="entry name" value="PKS_PP"/>
    <property type="match status" value="1"/>
</dbReference>
<evidence type="ECO:0000256" key="7">
    <source>
        <dbReference type="SAM" id="MobiDB-lite"/>
    </source>
</evidence>
<dbReference type="PANTHER" id="PTHR43775">
    <property type="entry name" value="FATTY ACID SYNTHASE"/>
    <property type="match status" value="1"/>
</dbReference>
<evidence type="ECO:0000313" key="11">
    <source>
        <dbReference type="Proteomes" id="UP000315636"/>
    </source>
</evidence>
<feature type="domain" description="Carrier" evidence="8">
    <location>
        <begin position="387"/>
        <end position="461"/>
    </location>
</feature>
<evidence type="ECO:0000256" key="2">
    <source>
        <dbReference type="ARBA" id="ARBA00004789"/>
    </source>
</evidence>
<dbReference type="InterPro" id="IPR036736">
    <property type="entry name" value="ACP-like_sf"/>
</dbReference>
<dbReference type="InterPro" id="IPR050091">
    <property type="entry name" value="PKS_NRPS_Biosynth_Enz"/>
</dbReference>
<dbReference type="GO" id="GO:0005886">
    <property type="term" value="C:plasma membrane"/>
    <property type="evidence" value="ECO:0007669"/>
    <property type="project" value="TreeGrafter"/>
</dbReference>
<accession>A0A521FF55</accession>
<dbReference type="SMART" id="SM00825">
    <property type="entry name" value="PKS_KS"/>
    <property type="match status" value="1"/>
</dbReference>
<sequence length="1070" mass="119149">MGELERLFCELLWRQLQSMGLFTAKRFDLTDLAEAYGLREHYQRWLETSIRFLAERQFLTWDGQTGVVKDPAPRPMDTVWKEWDEQKQPWLAEANTRAQVVLVETMMRALPDILTGKKLATDIMFPQSSFELVEGIYQNNVVVDYFNDVLAAMLVNYCDLLRQQHPTAKINILEIGAGTGGTSAGIFQKLTPYQEAIGEYCYTDISKAFLLFAEKAFYKDYPYTTYRTLNIEKPVTQQGFQPGSYDVVVAANVLHATRNIKQTLVHTKSLLRQNGLLLINEISQLSLFTHLTFGLTDGWWLYDDNTLRIPGCPGLYPDTWQKVLEEEGFRSVLFPAEASHDLGQQIIAAESDGVIRFTQLPVQPLQKKEQQDKKTVKLPASATGVEEHIAGVILEQVASALKMDQEKVDKDKSFADYGVDSIIGVRLIQALNEALGIELQTTDLFDYTSVKLLTDYITANYTEEIAVAVAVDSPQEEKDIQAVKQPAPPKIKSNGYAKRSAIPSSQSDQPSNGKVPIAIIGMSGRFPQAPTVDALWQHLIKGENLVGKVKRWDLSQYHAEGAAYCNYGAYLEDIDQFDPLFFNISGLEATYMDPQQRLFLEEAWKAMEDAGYVGDSVKGRRCGVYVGCGGGDYTSLFMDSPPPQALWGALNSAIPARIAYLLNLKGPAVAVDTACSSSLVALHMSCQSLWSGETEMVLAGGVYINNTPQYHLLADTAGMLSPQGRCFTFDDRADGMVPGEAVGAVVLKRLDDAIQDGDHIYGVIRGSGMNQDGTTNGITAPSLRSQQQLEESVYETFDIHPEGIQMVEAHGTGTKLGDPIEFHALNRSFRSYTDKKSYCALGSIKTNIGHTQLAAGISGLIKILLALSHKKIPPSLHFEKENANIQLQDSPFFVNTQPKAWEVEPGVKRRAALSSFGATGTNAHMVIEEAPEVIREHPEKPAYLFVLSARTEERLHKQVEQFITYCEGVESEDCGNISYTLLFGRQHFKYRLACVAPDLAVARQALYSWTQEGQASGVYVAEKQEQQEKPAFKQMGNQCIRQCQANHEEYMDNLRAVADLFVQGYELDYP</sequence>
<evidence type="ECO:0000256" key="3">
    <source>
        <dbReference type="ARBA" id="ARBA00022450"/>
    </source>
</evidence>
<evidence type="ECO:0000313" key="10">
    <source>
        <dbReference type="EMBL" id="SMO94827.1"/>
    </source>
</evidence>
<dbReference type="Pfam" id="PF02801">
    <property type="entry name" value="Ketoacyl-synt_C"/>
    <property type="match status" value="1"/>
</dbReference>
<dbReference type="Pfam" id="PF22621">
    <property type="entry name" value="CurL-like_PKS_C"/>
    <property type="match status" value="1"/>
</dbReference>
<dbReference type="InterPro" id="IPR006162">
    <property type="entry name" value="Ppantetheine_attach_site"/>
</dbReference>
<dbReference type="EMBL" id="FXTI01000018">
    <property type="protein sequence ID" value="SMO94827.1"/>
    <property type="molecule type" value="Genomic_DNA"/>
</dbReference>
<dbReference type="SUPFAM" id="SSF53901">
    <property type="entry name" value="Thiolase-like"/>
    <property type="match status" value="1"/>
</dbReference>
<dbReference type="PANTHER" id="PTHR43775:SF37">
    <property type="entry name" value="SI:DKEY-61P9.11"/>
    <property type="match status" value="1"/>
</dbReference>
<dbReference type="GO" id="GO:0005737">
    <property type="term" value="C:cytoplasm"/>
    <property type="evidence" value="ECO:0007669"/>
    <property type="project" value="TreeGrafter"/>
</dbReference>
<dbReference type="Pfam" id="PF00550">
    <property type="entry name" value="PP-binding"/>
    <property type="match status" value="1"/>
</dbReference>
<dbReference type="PROSITE" id="PS50075">
    <property type="entry name" value="CARRIER"/>
    <property type="match status" value="1"/>
</dbReference>
<evidence type="ECO:0000256" key="1">
    <source>
        <dbReference type="ARBA" id="ARBA00003299"/>
    </source>
</evidence>
<organism evidence="10 11">
    <name type="scientific">Melghirimyces algeriensis</name>
    <dbReference type="NCBI Taxonomy" id="910412"/>
    <lineage>
        <taxon>Bacteria</taxon>
        <taxon>Bacillati</taxon>
        <taxon>Bacillota</taxon>
        <taxon>Bacilli</taxon>
        <taxon>Bacillales</taxon>
        <taxon>Thermoactinomycetaceae</taxon>
        <taxon>Melghirimyces</taxon>
    </lineage>
</organism>
<keyword evidence="6" id="KW-0511">Multifunctional enzyme</keyword>
<dbReference type="GO" id="GO:0031177">
    <property type="term" value="F:phosphopantetheine binding"/>
    <property type="evidence" value="ECO:0007669"/>
    <property type="project" value="InterPro"/>
</dbReference>
<feature type="region of interest" description="Disordered" evidence="7">
    <location>
        <begin position="479"/>
        <end position="513"/>
    </location>
</feature>
<evidence type="ECO:0000259" key="9">
    <source>
        <dbReference type="PROSITE" id="PS52004"/>
    </source>
</evidence>
<dbReference type="SUPFAM" id="SSF47336">
    <property type="entry name" value="ACP-like"/>
    <property type="match status" value="1"/>
</dbReference>
<dbReference type="InterPro" id="IPR016039">
    <property type="entry name" value="Thiolase-like"/>
</dbReference>
<dbReference type="GO" id="GO:0006633">
    <property type="term" value="P:fatty acid biosynthetic process"/>
    <property type="evidence" value="ECO:0007669"/>
    <property type="project" value="InterPro"/>
</dbReference>
<dbReference type="Gene3D" id="1.10.1240.100">
    <property type="match status" value="1"/>
</dbReference>
<dbReference type="Pfam" id="PF00109">
    <property type="entry name" value="ketoacyl-synt"/>
    <property type="match status" value="1"/>
</dbReference>
<dbReference type="AlphaFoldDB" id="A0A521FF55"/>
<keyword evidence="5" id="KW-0808">Transferase</keyword>
<dbReference type="InterPro" id="IPR014030">
    <property type="entry name" value="Ketoacyl_synth_N"/>
</dbReference>
<dbReference type="InterPro" id="IPR009081">
    <property type="entry name" value="PP-bd_ACP"/>
</dbReference>
<dbReference type="FunFam" id="3.40.47.10:FF:000019">
    <property type="entry name" value="Polyketide synthase type I"/>
    <property type="match status" value="1"/>
</dbReference>
<dbReference type="GO" id="GO:0004312">
    <property type="term" value="F:fatty acid synthase activity"/>
    <property type="evidence" value="ECO:0007669"/>
    <property type="project" value="TreeGrafter"/>
</dbReference>
<dbReference type="InterPro" id="IPR029063">
    <property type="entry name" value="SAM-dependent_MTases_sf"/>
</dbReference>